<dbReference type="STRING" id="1095630.A0A2J6T9F5"/>
<keyword evidence="9" id="KW-0472">Membrane</keyword>
<dbReference type="InterPro" id="IPR002403">
    <property type="entry name" value="Cyt_P450_E_grp-IV"/>
</dbReference>
<evidence type="ECO:0000256" key="5">
    <source>
        <dbReference type="ARBA" id="ARBA00023002"/>
    </source>
</evidence>
<dbReference type="InterPro" id="IPR050196">
    <property type="entry name" value="Cytochrome_P450_Monoox"/>
</dbReference>
<dbReference type="Gene3D" id="1.10.630.10">
    <property type="entry name" value="Cytochrome P450"/>
    <property type="match status" value="1"/>
</dbReference>
<dbReference type="PRINTS" id="PR00465">
    <property type="entry name" value="EP450IV"/>
</dbReference>
<evidence type="ECO:0000313" key="10">
    <source>
        <dbReference type="EMBL" id="PMD59628.1"/>
    </source>
</evidence>
<name>A0A2J6T9F5_9HELO</name>
<evidence type="ECO:0000256" key="8">
    <source>
        <dbReference type="PIRSR" id="PIRSR602403-1"/>
    </source>
</evidence>
<dbReference type="GO" id="GO:0016705">
    <property type="term" value="F:oxidoreductase activity, acting on paired donors, with incorporation or reduction of molecular oxygen"/>
    <property type="evidence" value="ECO:0007669"/>
    <property type="project" value="InterPro"/>
</dbReference>
<organism evidence="10 11">
    <name type="scientific">Hyaloscypha bicolor E</name>
    <dbReference type="NCBI Taxonomy" id="1095630"/>
    <lineage>
        <taxon>Eukaryota</taxon>
        <taxon>Fungi</taxon>
        <taxon>Dikarya</taxon>
        <taxon>Ascomycota</taxon>
        <taxon>Pezizomycotina</taxon>
        <taxon>Leotiomycetes</taxon>
        <taxon>Helotiales</taxon>
        <taxon>Hyaloscyphaceae</taxon>
        <taxon>Hyaloscypha</taxon>
        <taxon>Hyaloscypha bicolor</taxon>
    </lineage>
</organism>
<feature type="transmembrane region" description="Helical" evidence="9">
    <location>
        <begin position="6"/>
        <end position="24"/>
    </location>
</feature>
<dbReference type="InterPro" id="IPR001128">
    <property type="entry name" value="Cyt_P450"/>
</dbReference>
<reference evidence="10 11" key="1">
    <citation type="submission" date="2016-04" db="EMBL/GenBank/DDBJ databases">
        <title>A degradative enzymes factory behind the ericoid mycorrhizal symbiosis.</title>
        <authorList>
            <consortium name="DOE Joint Genome Institute"/>
            <person name="Martino E."/>
            <person name="Morin E."/>
            <person name="Grelet G."/>
            <person name="Kuo A."/>
            <person name="Kohler A."/>
            <person name="Daghino S."/>
            <person name="Barry K."/>
            <person name="Choi C."/>
            <person name="Cichocki N."/>
            <person name="Clum A."/>
            <person name="Copeland A."/>
            <person name="Hainaut M."/>
            <person name="Haridas S."/>
            <person name="Labutti K."/>
            <person name="Lindquist E."/>
            <person name="Lipzen A."/>
            <person name="Khouja H.-R."/>
            <person name="Murat C."/>
            <person name="Ohm R."/>
            <person name="Olson A."/>
            <person name="Spatafora J."/>
            <person name="Veneault-Fourrey C."/>
            <person name="Henrissat B."/>
            <person name="Grigoriev I."/>
            <person name="Martin F."/>
            <person name="Perotto S."/>
        </authorList>
    </citation>
    <scope>NUCLEOTIDE SEQUENCE [LARGE SCALE GENOMIC DNA]</scope>
    <source>
        <strain evidence="10 11">E</strain>
    </source>
</reference>
<dbReference type="Proteomes" id="UP000235371">
    <property type="component" value="Unassembled WGS sequence"/>
</dbReference>
<protein>
    <submittedName>
        <fullName evidence="10">Cytochrome P450</fullName>
    </submittedName>
</protein>
<gene>
    <name evidence="10" type="ORF">K444DRAFT_613196</name>
</gene>
<keyword evidence="7" id="KW-0503">Monooxygenase</keyword>
<evidence type="ECO:0000313" key="11">
    <source>
        <dbReference type="Proteomes" id="UP000235371"/>
    </source>
</evidence>
<dbReference type="InParanoid" id="A0A2J6T9F5"/>
<sequence length="522" mass="58340">MILFKEFIVALVSGLILAISSFLWKLAAHRRRFKDLPKPPHSFLFGHLALFSSVARQLPGKIPIAVAINRIQAQFNLPDLWYLDLWPLADPFLITGDLAIASQFLNDYPRHPIVLKQALQPLVGGTRGLVSPDLSEWHSSRTMIRTAFSITNVQRFVPTMARYSMQLREALLKRATIGNPFPMIGPLEKWGADLTFHFLLGKDTGVQRGGWGAEANTQVQALVAAADHPFSVNPWTLRQQKKARNLCQDYVRQMISKALKDTLQRDQPVGHDQFVSVIDSLVTKYREEYPGRTQWDADTLVQHVDTLATMFLAADVSSMVLTYIFCHVAQDRAVAAELRKEHNSVFPGNMQATLETICRNPSKIKELPYTTAVIKESMRLRPPGLSGTTAPNGHTVNYKGTEHSLDGCFLLTNLFRLQYNDDYVPSPLTFNPSRWLPHPSAELADSWRPFQRGQHSCMGENMMMPGLVTALLLTVRDVDIALAYDDGDICLPPELGGMAYMEGNFAAKPAKGLPVTVTKVAH</sequence>
<comment type="cofactor">
    <cofactor evidence="1 8">
        <name>heme</name>
        <dbReference type="ChEBI" id="CHEBI:30413"/>
    </cofactor>
</comment>
<evidence type="ECO:0000256" key="7">
    <source>
        <dbReference type="ARBA" id="ARBA00023033"/>
    </source>
</evidence>
<evidence type="ECO:0000256" key="1">
    <source>
        <dbReference type="ARBA" id="ARBA00001971"/>
    </source>
</evidence>
<evidence type="ECO:0000256" key="9">
    <source>
        <dbReference type="SAM" id="Phobius"/>
    </source>
</evidence>
<dbReference type="GO" id="GO:0004497">
    <property type="term" value="F:monooxygenase activity"/>
    <property type="evidence" value="ECO:0007669"/>
    <property type="project" value="UniProtKB-KW"/>
</dbReference>
<dbReference type="AlphaFoldDB" id="A0A2J6T9F5"/>
<keyword evidence="4 8" id="KW-0479">Metal-binding</keyword>
<dbReference type="InterPro" id="IPR036396">
    <property type="entry name" value="Cyt_P450_sf"/>
</dbReference>
<accession>A0A2J6T9F5</accession>
<dbReference type="PANTHER" id="PTHR24291:SF50">
    <property type="entry name" value="BIFUNCTIONAL ALBAFLAVENONE MONOOXYGENASE_TERPENE SYNTHASE"/>
    <property type="match status" value="1"/>
</dbReference>
<feature type="binding site" description="axial binding residue" evidence="8">
    <location>
        <position position="457"/>
    </location>
    <ligand>
        <name>heme</name>
        <dbReference type="ChEBI" id="CHEBI:30413"/>
    </ligand>
    <ligandPart>
        <name>Fe</name>
        <dbReference type="ChEBI" id="CHEBI:18248"/>
    </ligandPart>
</feature>
<keyword evidence="9" id="KW-1133">Transmembrane helix</keyword>
<evidence type="ECO:0000256" key="3">
    <source>
        <dbReference type="ARBA" id="ARBA00022617"/>
    </source>
</evidence>
<dbReference type="GO" id="GO:0005506">
    <property type="term" value="F:iron ion binding"/>
    <property type="evidence" value="ECO:0007669"/>
    <property type="project" value="InterPro"/>
</dbReference>
<evidence type="ECO:0000256" key="4">
    <source>
        <dbReference type="ARBA" id="ARBA00022723"/>
    </source>
</evidence>
<keyword evidence="11" id="KW-1185">Reference proteome</keyword>
<dbReference type="PANTHER" id="PTHR24291">
    <property type="entry name" value="CYTOCHROME P450 FAMILY 4"/>
    <property type="match status" value="1"/>
</dbReference>
<dbReference type="RefSeq" id="XP_024736532.1">
    <property type="nucleotide sequence ID" value="XM_024880299.1"/>
</dbReference>
<comment type="similarity">
    <text evidence="2">Belongs to the cytochrome P450 family.</text>
</comment>
<proteinExistence type="inferred from homology"/>
<keyword evidence="6 8" id="KW-0408">Iron</keyword>
<dbReference type="Pfam" id="PF00067">
    <property type="entry name" value="p450"/>
    <property type="match status" value="1"/>
</dbReference>
<dbReference type="OrthoDB" id="10029320at2759"/>
<evidence type="ECO:0000256" key="6">
    <source>
        <dbReference type="ARBA" id="ARBA00023004"/>
    </source>
</evidence>
<keyword evidence="5" id="KW-0560">Oxidoreductase</keyword>
<keyword evidence="9" id="KW-0812">Transmembrane</keyword>
<keyword evidence="3 8" id="KW-0349">Heme</keyword>
<dbReference type="SUPFAM" id="SSF48264">
    <property type="entry name" value="Cytochrome P450"/>
    <property type="match status" value="1"/>
</dbReference>
<dbReference type="GO" id="GO:0020037">
    <property type="term" value="F:heme binding"/>
    <property type="evidence" value="ECO:0007669"/>
    <property type="project" value="InterPro"/>
</dbReference>
<evidence type="ECO:0000256" key="2">
    <source>
        <dbReference type="ARBA" id="ARBA00010617"/>
    </source>
</evidence>
<dbReference type="EMBL" id="KZ613813">
    <property type="protein sequence ID" value="PMD59628.1"/>
    <property type="molecule type" value="Genomic_DNA"/>
</dbReference>
<dbReference type="GeneID" id="36588376"/>